<proteinExistence type="predicted"/>
<dbReference type="Proteomes" id="UP001153636">
    <property type="component" value="Chromosome 4"/>
</dbReference>
<name>A0A9P0D2U9_9CUCU</name>
<keyword evidence="2" id="KW-1185">Reference proteome</keyword>
<organism evidence="1 2">
    <name type="scientific">Psylliodes chrysocephalus</name>
    <dbReference type="NCBI Taxonomy" id="3402493"/>
    <lineage>
        <taxon>Eukaryota</taxon>
        <taxon>Metazoa</taxon>
        <taxon>Ecdysozoa</taxon>
        <taxon>Arthropoda</taxon>
        <taxon>Hexapoda</taxon>
        <taxon>Insecta</taxon>
        <taxon>Pterygota</taxon>
        <taxon>Neoptera</taxon>
        <taxon>Endopterygota</taxon>
        <taxon>Coleoptera</taxon>
        <taxon>Polyphaga</taxon>
        <taxon>Cucujiformia</taxon>
        <taxon>Chrysomeloidea</taxon>
        <taxon>Chrysomelidae</taxon>
        <taxon>Galerucinae</taxon>
        <taxon>Alticini</taxon>
        <taxon>Psylliodes</taxon>
    </lineage>
</organism>
<dbReference type="EMBL" id="OV651816">
    <property type="protein sequence ID" value="CAH1109479.1"/>
    <property type="molecule type" value="Genomic_DNA"/>
</dbReference>
<evidence type="ECO:0008006" key="3">
    <source>
        <dbReference type="Google" id="ProtNLM"/>
    </source>
</evidence>
<protein>
    <recommendedName>
        <fullName evidence="3">NYN domain-containing protein</fullName>
    </recommendedName>
</protein>
<accession>A0A9P0D2U9</accession>
<dbReference type="OrthoDB" id="5987191at2759"/>
<dbReference type="AlphaFoldDB" id="A0A9P0D2U9"/>
<reference evidence="1" key="1">
    <citation type="submission" date="2022-01" db="EMBL/GenBank/DDBJ databases">
        <authorList>
            <person name="King R."/>
        </authorList>
    </citation>
    <scope>NUCLEOTIDE SEQUENCE</scope>
</reference>
<sequence>MLILEICNGYVRYIKRAFGNRVFVVFDVYDQITTKSTKRNRRCMHKNSATVRMAPDSWTVMTLPAIVTQDKFLGDNKNKSQLIKFLQEELKRANIMSQMSIAADADVEIVLKAIETASGSRNNKVVIVSEDTDVLTMLAARTPPNLEVFLLKPPSARVPDVVYSFESLVSRSACIRFHILFRHAFTGYDTTSAFFYRGKVKFCDLFEKSDDLHGFAVISANSCIHG</sequence>
<gene>
    <name evidence="1" type="ORF">PSYICH_LOCUS10628</name>
</gene>
<evidence type="ECO:0000313" key="2">
    <source>
        <dbReference type="Proteomes" id="UP001153636"/>
    </source>
</evidence>
<evidence type="ECO:0000313" key="1">
    <source>
        <dbReference type="EMBL" id="CAH1109479.1"/>
    </source>
</evidence>